<name>A0A067CJS1_SAPPC</name>
<dbReference type="SMART" id="SM00456">
    <property type="entry name" value="WW"/>
    <property type="match status" value="1"/>
</dbReference>
<dbReference type="InterPro" id="IPR053233">
    <property type="entry name" value="ABRA-related"/>
</dbReference>
<dbReference type="OMA" id="RENIAWP"/>
<feature type="compositionally biased region" description="Basic and acidic residues" evidence="2">
    <location>
        <begin position="1271"/>
        <end position="1287"/>
    </location>
</feature>
<protein>
    <recommendedName>
        <fullName evidence="3">WW domain-containing protein</fullName>
    </recommendedName>
</protein>
<organism evidence="4 5">
    <name type="scientific">Saprolegnia parasitica (strain CBS 223.65)</name>
    <dbReference type="NCBI Taxonomy" id="695850"/>
    <lineage>
        <taxon>Eukaryota</taxon>
        <taxon>Sar</taxon>
        <taxon>Stramenopiles</taxon>
        <taxon>Oomycota</taxon>
        <taxon>Saprolegniomycetes</taxon>
        <taxon>Saprolegniales</taxon>
        <taxon>Saprolegniaceae</taxon>
        <taxon>Saprolegnia</taxon>
    </lineage>
</organism>
<feature type="region of interest" description="Disordered" evidence="2">
    <location>
        <begin position="427"/>
        <end position="446"/>
    </location>
</feature>
<reference evidence="4 5" key="1">
    <citation type="journal article" date="2013" name="PLoS Genet.">
        <title>Distinctive expansion of potential virulence genes in the genome of the oomycete fish pathogen Saprolegnia parasitica.</title>
        <authorList>
            <person name="Jiang R.H."/>
            <person name="de Bruijn I."/>
            <person name="Haas B.J."/>
            <person name="Belmonte R."/>
            <person name="Lobach L."/>
            <person name="Christie J."/>
            <person name="van den Ackerveken G."/>
            <person name="Bottin A."/>
            <person name="Bulone V."/>
            <person name="Diaz-Moreno S.M."/>
            <person name="Dumas B."/>
            <person name="Fan L."/>
            <person name="Gaulin E."/>
            <person name="Govers F."/>
            <person name="Grenville-Briggs L.J."/>
            <person name="Horner N.R."/>
            <person name="Levin J.Z."/>
            <person name="Mammella M."/>
            <person name="Meijer H.J."/>
            <person name="Morris P."/>
            <person name="Nusbaum C."/>
            <person name="Oome S."/>
            <person name="Phillips A.J."/>
            <person name="van Rooyen D."/>
            <person name="Rzeszutek E."/>
            <person name="Saraiva M."/>
            <person name="Secombes C.J."/>
            <person name="Seidl M.F."/>
            <person name="Snel B."/>
            <person name="Stassen J.H."/>
            <person name="Sykes S."/>
            <person name="Tripathy S."/>
            <person name="van den Berg H."/>
            <person name="Vega-Arreguin J.C."/>
            <person name="Wawra S."/>
            <person name="Young S.K."/>
            <person name="Zeng Q."/>
            <person name="Dieguez-Uribeondo J."/>
            <person name="Russ C."/>
            <person name="Tyler B.M."/>
            <person name="van West P."/>
        </authorList>
    </citation>
    <scope>NUCLEOTIDE SEQUENCE [LARGE SCALE GENOMIC DNA]</scope>
    <source>
        <strain evidence="4 5">CBS 223.65</strain>
    </source>
</reference>
<feature type="coiled-coil region" evidence="1">
    <location>
        <begin position="1707"/>
        <end position="1769"/>
    </location>
</feature>
<feature type="region of interest" description="Disordered" evidence="2">
    <location>
        <begin position="1646"/>
        <end position="1692"/>
    </location>
</feature>
<feature type="compositionally biased region" description="Low complexity" evidence="2">
    <location>
        <begin position="1646"/>
        <end position="1656"/>
    </location>
</feature>
<dbReference type="CDD" id="cd00201">
    <property type="entry name" value="WW"/>
    <property type="match status" value="1"/>
</dbReference>
<dbReference type="PANTHER" id="PTHR21715">
    <property type="entry name" value="RH04127P"/>
    <property type="match status" value="1"/>
</dbReference>
<feature type="compositionally biased region" description="Basic residues" evidence="2">
    <location>
        <begin position="1672"/>
        <end position="1692"/>
    </location>
</feature>
<evidence type="ECO:0000313" key="4">
    <source>
        <dbReference type="EMBL" id="KDO26776.1"/>
    </source>
</evidence>
<dbReference type="KEGG" id="spar:SPRG_22214"/>
<dbReference type="Gene3D" id="1.10.287.1490">
    <property type="match status" value="2"/>
</dbReference>
<feature type="coiled-coil region" evidence="1">
    <location>
        <begin position="491"/>
        <end position="560"/>
    </location>
</feature>
<feature type="compositionally biased region" description="Gly residues" evidence="2">
    <location>
        <begin position="161"/>
        <end position="179"/>
    </location>
</feature>
<keyword evidence="5" id="KW-1185">Reference proteome</keyword>
<sequence>MDAGQGDSIVLEEEIDPNYEPTEDEVLEYAKWLGMDLEAERDLFWIAREGLKAPLPENWKPCKTTDTGEIYYFNFASGASTWDHPCDEYYRKLYDDHKKKSIHGKKDSDSKKKKEKDDVDEILGKKSKKKKAPPKTDGLSAVKTSIDKKPLGGLPSKLGPTSGGLGPLGGLKPVGGLGRPGPKALSRAESDDEKENDDDDEEEAKVEIKAIGKKPLLGVPKAAAAKDELDKKAASLEKELADLESAHAEKVAALEAKVAAQEDTLRDTMAANEKKLSKIQASHDDEVASMKELEKKLSKRRKDMETENRKQLDDLEEAFVDKKRELRQRQDKETKEMEEKQRQRIDELVAKHEHALEEMRRKQEMETEHREKVEAEASSRLQDELDGLKAEVAKLKSKLQQADDEVTDSNRKLTAARATIETLEAQVRDLEASRTPPDDTAAQESAVAAEAQKWAATLEAETKALEAKWRANVVEVTAKLDAVTAERDAAAAAASEANAALQRKLQEATAATSESVRETEPDSGALDALQAKYDALQSKLDALQSNYDALDAAHAALQTQYDALDSTHEARQSELRGQVDSATANAAEWQTQCETAMRDQADWRAKYEAACSAAAVAAAGDDDATAWTAKIDALQSAAKVREASLQAEMADLREASAANDDVVNALTAAKDVLQTKLEALEASHAATTQALDELQGARQASDTQTASVQSDEIDRLKRQCTSLETQLAETAAEHDAVLATLQKSQRQLQDDLARKESDHRAETSALNDRFHEEKHLEAQLAQVQSQWTSLQSQESSTSSVLSALQDQLRQALDEKTALHASMDEQLDATRKTAAVYETTIASLKRDANEAQTTHAAALQAALSETHKVEAAKRSLDDQKTALERKLKQKDAEIAALTTQLQAEPSSSPSATVPAWELEKWTTQAKALEVEKAELQARYEANQAEKKARQLEADRDAAQLKLKSVQAECDTLTSKLRTISAEAADARGAANKLKMTAQSLEAQLQKQADEASSWEAKAGKHRETAEALELQLRSLKLQMDESTFQLSMEQQEKVSLQHEVDALKAKAIAAVSTDKSSSEKASSSAWKEQVDAVLLEKQQAVEKLRLTTQKLQDVEGKSKTSIESLERSMMSITTEKQAIQDRCEKLAKQLQQAEGALRRLEQERDEIDDSYKRTSQDKVDVESKVRSLVESQRSLETQLRDATHHVESLEDEKRQMQYSISAVESRLKRYEADVDRLKTELTAVTVAKETAETKLRSETASLEAKLKAIRQEQADSLQRRSTDDESQRDQLTSQHKRELGELKKELLAKLATAETETETLRQSVHDRAKELQLKSKEIETISLQRQKLEVLSASLQEQARQEKAQAATDLEALKARLKAVQAEKDELFLLASASSHPAAPTLSSSTTASNQELHSVKLQMAHVNQNELETHLKEVTSQLDTWRRKASMLDLRCRDLALEIEGHHVENATLRSAAQRLHTNALESLSSLERLNYEHKKRLLRSEYMGQLRDFSDREELALARQKARVRASCERQLEEVVLAFQQQTTQRLEHEETEFQAALRHCQHDHELQLQRALKGFHDKLASYQRELQDKQTVQMHAMAKQLHEEEAHLAARLRDTHQLNREEALSKVQNLQPGELPELVLDKPQPLQQPMSSSPYRSPNPAWEVNTRPATKQKARRRSAANGSRHRRAQWQRKIEKEVALLEKAKHFVAKQKKALKARMAKLQHEKDWWRRETSVSPKDPSWVSEMRQLLELHAEQLANDARDLKATEKWVAKRASKIHALERACDNVDDDHEYDDDESTNESVDATLERLHDELLQDGAAMSLKLRPRDRENIAWPSDTSPVPRPQYDYRSYEQPMYARTYSAPMQQLHPSEMGAQNRYYYHRQPDERHYATLATPSYKSHIGGSKITDWAVNREKASAAASAHGSYLGQLAKELQAYTRQAEPASRLSDGEVDLA</sequence>
<dbReference type="SUPFAM" id="SSF51045">
    <property type="entry name" value="WW domain"/>
    <property type="match status" value="1"/>
</dbReference>
<evidence type="ECO:0000256" key="1">
    <source>
        <dbReference type="SAM" id="Coils"/>
    </source>
</evidence>
<feature type="domain" description="WW" evidence="3">
    <location>
        <begin position="53"/>
        <end position="87"/>
    </location>
</feature>
<dbReference type="PROSITE" id="PS50020">
    <property type="entry name" value="WW_DOMAIN_2"/>
    <property type="match status" value="1"/>
</dbReference>
<feature type="region of interest" description="Disordered" evidence="2">
    <location>
        <begin position="1271"/>
        <end position="1297"/>
    </location>
</feature>
<dbReference type="OrthoDB" id="6344460at2759"/>
<dbReference type="Gene3D" id="3.30.1470.10">
    <property type="entry name" value="Photosystem I PsaD, reaction center subunit II"/>
    <property type="match status" value="1"/>
</dbReference>
<dbReference type="RefSeq" id="XP_012202534.1">
    <property type="nucleotide sequence ID" value="XM_012347144.1"/>
</dbReference>
<feature type="compositionally biased region" description="Low complexity" evidence="2">
    <location>
        <begin position="151"/>
        <end position="160"/>
    </location>
</feature>
<dbReference type="Pfam" id="PF00397">
    <property type="entry name" value="WW"/>
    <property type="match status" value="1"/>
</dbReference>
<dbReference type="Proteomes" id="UP000030745">
    <property type="component" value="Unassembled WGS sequence"/>
</dbReference>
<feature type="compositionally biased region" description="Acidic residues" evidence="2">
    <location>
        <begin position="190"/>
        <end position="204"/>
    </location>
</feature>
<dbReference type="STRING" id="695850.A0A067CJS1"/>
<feature type="region of interest" description="Disordered" evidence="2">
    <location>
        <begin position="277"/>
        <end position="347"/>
    </location>
</feature>
<evidence type="ECO:0000313" key="5">
    <source>
        <dbReference type="Proteomes" id="UP000030745"/>
    </source>
</evidence>
<dbReference type="VEuPathDB" id="FungiDB:SPRG_22214"/>
<dbReference type="InterPro" id="IPR001202">
    <property type="entry name" value="WW_dom"/>
</dbReference>
<accession>A0A067CJS1</accession>
<dbReference type="GeneID" id="24142597"/>
<evidence type="ECO:0000256" key="2">
    <source>
        <dbReference type="SAM" id="MobiDB-lite"/>
    </source>
</evidence>
<proteinExistence type="predicted"/>
<evidence type="ECO:0000259" key="3">
    <source>
        <dbReference type="PROSITE" id="PS50020"/>
    </source>
</evidence>
<keyword evidence="1" id="KW-0175">Coiled coil</keyword>
<feature type="region of interest" description="Disordered" evidence="2">
    <location>
        <begin position="359"/>
        <end position="382"/>
    </location>
</feature>
<feature type="coiled-coil region" evidence="1">
    <location>
        <begin position="1096"/>
        <end position="1271"/>
    </location>
</feature>
<dbReference type="PANTHER" id="PTHR21715:SF0">
    <property type="entry name" value="RH04127P"/>
    <property type="match status" value="1"/>
</dbReference>
<gene>
    <name evidence="4" type="ORF">SPRG_22214</name>
</gene>
<dbReference type="EMBL" id="KK583221">
    <property type="protein sequence ID" value="KDO26776.1"/>
    <property type="molecule type" value="Genomic_DNA"/>
</dbReference>
<feature type="coiled-coil region" evidence="1">
    <location>
        <begin position="801"/>
        <end position="1065"/>
    </location>
</feature>
<feature type="coiled-coil region" evidence="1">
    <location>
        <begin position="663"/>
        <end position="758"/>
    </location>
</feature>
<dbReference type="InterPro" id="IPR036020">
    <property type="entry name" value="WW_dom_sf"/>
</dbReference>
<dbReference type="PROSITE" id="PS01159">
    <property type="entry name" value="WW_DOMAIN_1"/>
    <property type="match status" value="1"/>
</dbReference>
<feature type="compositionally biased region" description="Basic and acidic residues" evidence="2">
    <location>
        <begin position="98"/>
        <end position="117"/>
    </location>
</feature>
<feature type="region of interest" description="Disordered" evidence="2">
    <location>
        <begin position="98"/>
        <end position="205"/>
    </location>
</feature>